<accession>A0ABS5A8A2</accession>
<dbReference type="InterPro" id="IPR006674">
    <property type="entry name" value="HD_domain"/>
</dbReference>
<evidence type="ECO:0000313" key="2">
    <source>
        <dbReference type="EMBL" id="MBP2472815.1"/>
    </source>
</evidence>
<dbReference type="PANTHER" id="PTHR21174:SF0">
    <property type="entry name" value="HD PHOSPHOHYDROLASE FAMILY PROTEIN-RELATED"/>
    <property type="match status" value="1"/>
</dbReference>
<dbReference type="PIRSF" id="PIRSF035170">
    <property type="entry name" value="HD_phosphohydro"/>
    <property type="match status" value="1"/>
</dbReference>
<protein>
    <submittedName>
        <fullName evidence="2">Metal-dependent HD superfamily phosphohydrolase</fullName>
    </submittedName>
</protein>
<dbReference type="SUPFAM" id="SSF109604">
    <property type="entry name" value="HD-domain/PDEase-like"/>
    <property type="match status" value="1"/>
</dbReference>
<evidence type="ECO:0000259" key="1">
    <source>
        <dbReference type="Pfam" id="PF01966"/>
    </source>
</evidence>
<proteinExistence type="predicted"/>
<dbReference type="Proteomes" id="UP001519363">
    <property type="component" value="Unassembled WGS sequence"/>
</dbReference>
<dbReference type="Gene3D" id="1.10.3210.10">
    <property type="entry name" value="Hypothetical protein af1432"/>
    <property type="match status" value="1"/>
</dbReference>
<name>A0ABS5A8A2_9PSEU</name>
<evidence type="ECO:0000313" key="3">
    <source>
        <dbReference type="Proteomes" id="UP001519363"/>
    </source>
</evidence>
<gene>
    <name evidence="2" type="ORF">JOF53_001687</name>
</gene>
<feature type="domain" description="HD" evidence="1">
    <location>
        <begin position="42"/>
        <end position="89"/>
    </location>
</feature>
<organism evidence="2 3">
    <name type="scientific">Crossiella equi</name>
    <dbReference type="NCBI Taxonomy" id="130796"/>
    <lineage>
        <taxon>Bacteria</taxon>
        <taxon>Bacillati</taxon>
        <taxon>Actinomycetota</taxon>
        <taxon>Actinomycetes</taxon>
        <taxon>Pseudonocardiales</taxon>
        <taxon>Pseudonocardiaceae</taxon>
        <taxon>Crossiella</taxon>
    </lineage>
</organism>
<dbReference type="InterPro" id="IPR009218">
    <property type="entry name" value="HD_phosphohydro"/>
</dbReference>
<sequence>MILETWLAAVTELYGEQEAARVSGADLLARYAQPHRRYHGLAHIEAVLRDSAWLAERLGLSTEDRALLAVAAAAHDVVYDGVPGQDERRSADWLDAALTAAGVSDMRCAWATRLVLATEGHVGEDRLTLALLDADLAILGAGEADYDAYARAVREEYAHVPDKAFRAGRTEVLRGLSARRPLYRTRPARERWETAAKANLARELKALKRPKT</sequence>
<comment type="caution">
    <text evidence="2">The sequence shown here is derived from an EMBL/GenBank/DDBJ whole genome shotgun (WGS) entry which is preliminary data.</text>
</comment>
<keyword evidence="3" id="KW-1185">Reference proteome</keyword>
<dbReference type="Pfam" id="PF01966">
    <property type="entry name" value="HD"/>
    <property type="match status" value="1"/>
</dbReference>
<dbReference type="PANTHER" id="PTHR21174">
    <property type="match status" value="1"/>
</dbReference>
<dbReference type="RefSeq" id="WP_143342999.1">
    <property type="nucleotide sequence ID" value="NZ_JAGIOO010000001.1"/>
</dbReference>
<reference evidence="2 3" key="1">
    <citation type="submission" date="2021-03" db="EMBL/GenBank/DDBJ databases">
        <title>Sequencing the genomes of 1000 actinobacteria strains.</title>
        <authorList>
            <person name="Klenk H.-P."/>
        </authorList>
    </citation>
    <scope>NUCLEOTIDE SEQUENCE [LARGE SCALE GENOMIC DNA]</scope>
    <source>
        <strain evidence="2 3">DSM 44580</strain>
    </source>
</reference>
<dbReference type="EMBL" id="JAGIOO010000001">
    <property type="protein sequence ID" value="MBP2472815.1"/>
    <property type="molecule type" value="Genomic_DNA"/>
</dbReference>